<sequence length="95" mass="10898">MTTTNHTEPAYFDLPRLAEYSSLGLSTLRDHIRRGELPAYKVRGKILVRRQEFDQWIQGFRVGKSQDLNSLVDEIMDDLKSKSESPKATQGSCLR</sequence>
<gene>
    <name evidence="2" type="ORF">ENG14_06135</name>
</gene>
<dbReference type="InterPro" id="IPR010093">
    <property type="entry name" value="SinI_DNA-bd"/>
</dbReference>
<evidence type="ECO:0000259" key="1">
    <source>
        <dbReference type="Pfam" id="PF12728"/>
    </source>
</evidence>
<evidence type="ECO:0000313" key="2">
    <source>
        <dbReference type="EMBL" id="HDL90465.1"/>
    </source>
</evidence>
<dbReference type="Pfam" id="PF12728">
    <property type="entry name" value="HTH_17"/>
    <property type="match status" value="1"/>
</dbReference>
<reference evidence="2" key="1">
    <citation type="journal article" date="2020" name="mSystems">
        <title>Genome- and Community-Level Interaction Insights into Carbon Utilization and Element Cycling Functions of Hydrothermarchaeota in Hydrothermal Sediment.</title>
        <authorList>
            <person name="Zhou Z."/>
            <person name="Liu Y."/>
            <person name="Xu W."/>
            <person name="Pan J."/>
            <person name="Luo Z.H."/>
            <person name="Li M."/>
        </authorList>
    </citation>
    <scope>NUCLEOTIDE SEQUENCE [LARGE SCALE GENOMIC DNA]</scope>
    <source>
        <strain evidence="2">HyVt-19</strain>
    </source>
</reference>
<feature type="domain" description="Helix-turn-helix" evidence="1">
    <location>
        <begin position="13"/>
        <end position="59"/>
    </location>
</feature>
<dbReference type="SUPFAM" id="SSF46955">
    <property type="entry name" value="Putative DNA-binding domain"/>
    <property type="match status" value="1"/>
</dbReference>
<dbReference type="EMBL" id="DQZW01000288">
    <property type="protein sequence ID" value="HDL90465.1"/>
    <property type="molecule type" value="Genomic_DNA"/>
</dbReference>
<name>A0A7C0WW57_9BACT</name>
<proteinExistence type="predicted"/>
<dbReference type="InterPro" id="IPR009061">
    <property type="entry name" value="DNA-bd_dom_put_sf"/>
</dbReference>
<dbReference type="InterPro" id="IPR041657">
    <property type="entry name" value="HTH_17"/>
</dbReference>
<dbReference type="Proteomes" id="UP000886355">
    <property type="component" value="Unassembled WGS sequence"/>
</dbReference>
<dbReference type="GO" id="GO:0003677">
    <property type="term" value="F:DNA binding"/>
    <property type="evidence" value="ECO:0007669"/>
    <property type="project" value="UniProtKB-KW"/>
</dbReference>
<protein>
    <submittedName>
        <fullName evidence="2">DNA-binding protein</fullName>
    </submittedName>
</protein>
<organism evidence="2">
    <name type="scientific">Thermodesulforhabdus norvegica</name>
    <dbReference type="NCBI Taxonomy" id="39841"/>
    <lineage>
        <taxon>Bacteria</taxon>
        <taxon>Pseudomonadati</taxon>
        <taxon>Thermodesulfobacteriota</taxon>
        <taxon>Syntrophobacteria</taxon>
        <taxon>Syntrophobacterales</taxon>
        <taxon>Thermodesulforhabdaceae</taxon>
        <taxon>Thermodesulforhabdus</taxon>
    </lineage>
</organism>
<accession>A0A7C0WW57</accession>
<dbReference type="NCBIfam" id="TIGR01764">
    <property type="entry name" value="excise"/>
    <property type="match status" value="1"/>
</dbReference>
<comment type="caution">
    <text evidence="2">The sequence shown here is derived from an EMBL/GenBank/DDBJ whole genome shotgun (WGS) entry which is preliminary data.</text>
</comment>
<keyword evidence="2" id="KW-0238">DNA-binding</keyword>
<dbReference type="AlphaFoldDB" id="A0A7C0WW57"/>